<dbReference type="PANTHER" id="PTHR45831:SF5">
    <property type="entry name" value="STI1 DOMAIN-CONTAINING PROTEIN"/>
    <property type="match status" value="1"/>
</dbReference>
<dbReference type="GO" id="GO:0072380">
    <property type="term" value="C:TRC complex"/>
    <property type="evidence" value="ECO:0007669"/>
    <property type="project" value="TreeGrafter"/>
</dbReference>
<dbReference type="GO" id="GO:0016020">
    <property type="term" value="C:membrane"/>
    <property type="evidence" value="ECO:0007669"/>
    <property type="project" value="TreeGrafter"/>
</dbReference>
<accession>A0A2T9ZKJ4</accession>
<keyword evidence="1" id="KW-0677">Repeat</keyword>
<dbReference type="PROSITE" id="PS50005">
    <property type="entry name" value="TPR"/>
    <property type="match status" value="2"/>
</dbReference>
<dbReference type="GO" id="GO:0060090">
    <property type="term" value="F:molecular adaptor activity"/>
    <property type="evidence" value="ECO:0007669"/>
    <property type="project" value="TreeGrafter"/>
</dbReference>
<dbReference type="InterPro" id="IPR047150">
    <property type="entry name" value="SGT"/>
</dbReference>
<evidence type="ECO:0000313" key="6">
    <source>
        <dbReference type="Proteomes" id="UP000245609"/>
    </source>
</evidence>
<evidence type="ECO:0000256" key="3">
    <source>
        <dbReference type="PROSITE-ProRule" id="PRU00339"/>
    </source>
</evidence>
<dbReference type="STRING" id="133381.A0A2T9ZKJ4"/>
<evidence type="ECO:0000256" key="4">
    <source>
        <dbReference type="SAM" id="MobiDB-lite"/>
    </source>
</evidence>
<dbReference type="Proteomes" id="UP000245609">
    <property type="component" value="Unassembled WGS sequence"/>
</dbReference>
<feature type="repeat" description="TPR" evidence="3">
    <location>
        <begin position="163"/>
        <end position="196"/>
    </location>
</feature>
<dbReference type="AlphaFoldDB" id="A0A2T9ZKJ4"/>
<dbReference type="SUPFAM" id="SSF48452">
    <property type="entry name" value="TPR-like"/>
    <property type="match status" value="2"/>
</dbReference>
<dbReference type="GO" id="GO:0006620">
    <property type="term" value="P:post-translational protein targeting to endoplasmic reticulum membrane"/>
    <property type="evidence" value="ECO:0007669"/>
    <property type="project" value="TreeGrafter"/>
</dbReference>
<keyword evidence="6" id="KW-1185">Reference proteome</keyword>
<dbReference type="Pfam" id="PF13181">
    <property type="entry name" value="TPR_8"/>
    <property type="match status" value="1"/>
</dbReference>
<name>A0A2T9ZKJ4_9FUNG</name>
<keyword evidence="2 3" id="KW-0802">TPR repeat</keyword>
<comment type="caution">
    <text evidence="5">The sequence shown here is derived from an EMBL/GenBank/DDBJ whole genome shotgun (WGS) entry which is preliminary data.</text>
</comment>
<feature type="repeat" description="TPR" evidence="3">
    <location>
        <begin position="231"/>
        <end position="264"/>
    </location>
</feature>
<dbReference type="InterPro" id="IPR011990">
    <property type="entry name" value="TPR-like_helical_dom_sf"/>
</dbReference>
<dbReference type="SMART" id="SM00028">
    <property type="entry name" value="TPR"/>
    <property type="match status" value="5"/>
</dbReference>
<dbReference type="EMBL" id="MBFS01000043">
    <property type="protein sequence ID" value="PVV05070.1"/>
    <property type="molecule type" value="Genomic_DNA"/>
</dbReference>
<gene>
    <name evidence="5" type="ORF">BB560_000405</name>
</gene>
<dbReference type="OrthoDB" id="2423701at2759"/>
<dbReference type="InterPro" id="IPR019734">
    <property type="entry name" value="TPR_rpt"/>
</dbReference>
<feature type="region of interest" description="Disordered" evidence="4">
    <location>
        <begin position="277"/>
        <end position="324"/>
    </location>
</feature>
<protein>
    <submittedName>
        <fullName evidence="5">Uncharacterized protein</fullName>
    </submittedName>
</protein>
<evidence type="ECO:0000256" key="1">
    <source>
        <dbReference type="ARBA" id="ARBA00022737"/>
    </source>
</evidence>
<reference evidence="5 6" key="1">
    <citation type="journal article" date="2018" name="MBio">
        <title>Comparative Genomics Reveals the Core Gene Toolbox for the Fungus-Insect Symbiosis.</title>
        <authorList>
            <person name="Wang Y."/>
            <person name="Stata M."/>
            <person name="Wang W."/>
            <person name="Stajich J.E."/>
            <person name="White M.M."/>
            <person name="Moncalvo J.M."/>
        </authorList>
    </citation>
    <scope>NUCLEOTIDE SEQUENCE [LARGE SCALE GENOMIC DNA]</scope>
    <source>
        <strain evidence="5 6">SC-DP-2</strain>
    </source>
</reference>
<evidence type="ECO:0000256" key="2">
    <source>
        <dbReference type="ARBA" id="ARBA00022803"/>
    </source>
</evidence>
<proteinExistence type="predicted"/>
<dbReference type="PANTHER" id="PTHR45831">
    <property type="entry name" value="LD24721P"/>
    <property type="match status" value="1"/>
</dbReference>
<sequence>MFSFFNSLNPSLPQHRDPKEILSDASSCLEDGDYKGALNFFDELCKLPVLSALPFLSRATCKLQLEMYESAIEDCDKVLAFLNTDIDENIAEGCTTLHSAALLRQATAYKKIGNSEKAVSCMVRRDAIEAKFVERKKKSSSKQTTGLDVDNFTSSEEKDKLIAEQMRERGNRLYKKLDYKGALSEYRNALNLDMYNEKLHSNACLCLIQLDDLVMAKRHAHQCVDIQPNWAKGSYLLGKIAFLEKDYKTAEKNFKRSLELDPSNKIVKEAFNDLKNEMKKKSRSTSGQLTNRKTRKVVSETNSDPSNSVETDSDQNSSDYDNDKNKPITFKQYVKESLRSIDKGWVFEASGEALASFSGILITWAVVSFIK</sequence>
<organism evidence="5 6">
    <name type="scientific">Smittium megazygosporum</name>
    <dbReference type="NCBI Taxonomy" id="133381"/>
    <lineage>
        <taxon>Eukaryota</taxon>
        <taxon>Fungi</taxon>
        <taxon>Fungi incertae sedis</taxon>
        <taxon>Zoopagomycota</taxon>
        <taxon>Kickxellomycotina</taxon>
        <taxon>Harpellomycetes</taxon>
        <taxon>Harpellales</taxon>
        <taxon>Legeriomycetaceae</taxon>
        <taxon>Smittium</taxon>
    </lineage>
</organism>
<evidence type="ECO:0000313" key="5">
    <source>
        <dbReference type="EMBL" id="PVV05070.1"/>
    </source>
</evidence>
<feature type="compositionally biased region" description="Polar residues" evidence="4">
    <location>
        <begin position="299"/>
        <end position="310"/>
    </location>
</feature>
<dbReference type="Gene3D" id="1.25.40.10">
    <property type="entry name" value="Tetratricopeptide repeat domain"/>
    <property type="match status" value="2"/>
</dbReference>